<feature type="transmembrane region" description="Helical" evidence="7">
    <location>
        <begin position="390"/>
        <end position="412"/>
    </location>
</feature>
<feature type="transmembrane region" description="Helical" evidence="7">
    <location>
        <begin position="321"/>
        <end position="342"/>
    </location>
</feature>
<feature type="transmembrane region" description="Helical" evidence="7">
    <location>
        <begin position="588"/>
        <end position="613"/>
    </location>
</feature>
<evidence type="ECO:0000256" key="3">
    <source>
        <dbReference type="ARBA" id="ARBA00022692"/>
    </source>
</evidence>
<evidence type="ECO:0000256" key="4">
    <source>
        <dbReference type="ARBA" id="ARBA00022989"/>
    </source>
</evidence>
<dbReference type="InterPro" id="IPR020846">
    <property type="entry name" value="MFS_dom"/>
</dbReference>
<feature type="domain" description="Major facilitator superfamily (MFS) profile" evidence="8">
    <location>
        <begin position="126"/>
        <end position="583"/>
    </location>
</feature>
<keyword evidence="3 7" id="KW-0812">Transmembrane</keyword>
<name>A0ABR0JM87_9EURO</name>
<evidence type="ECO:0000256" key="2">
    <source>
        <dbReference type="ARBA" id="ARBA00007520"/>
    </source>
</evidence>
<dbReference type="InterPro" id="IPR011701">
    <property type="entry name" value="MFS"/>
</dbReference>
<dbReference type="SUPFAM" id="SSF103473">
    <property type="entry name" value="MFS general substrate transporter"/>
    <property type="match status" value="1"/>
</dbReference>
<feature type="region of interest" description="Disordered" evidence="6">
    <location>
        <begin position="620"/>
        <end position="644"/>
    </location>
</feature>
<dbReference type="PROSITE" id="PS50850">
    <property type="entry name" value="MFS"/>
    <property type="match status" value="1"/>
</dbReference>
<dbReference type="PANTHER" id="PTHR23501:SF193">
    <property type="entry name" value="MULTIDRUG TRANSPORTER, PUTATIVE (AFU_ORTHOLOGUE AFUA_8G00940)-RELATED"/>
    <property type="match status" value="1"/>
</dbReference>
<accession>A0ABR0JM87</accession>
<proteinExistence type="inferred from homology"/>
<feature type="transmembrane region" description="Helical" evidence="7">
    <location>
        <begin position="523"/>
        <end position="542"/>
    </location>
</feature>
<feature type="transmembrane region" description="Helical" evidence="7">
    <location>
        <begin position="123"/>
        <end position="149"/>
    </location>
</feature>
<feature type="transmembrane region" description="Helical" evidence="7">
    <location>
        <begin position="485"/>
        <end position="511"/>
    </location>
</feature>
<evidence type="ECO:0000313" key="10">
    <source>
        <dbReference type="Proteomes" id="UP001345691"/>
    </source>
</evidence>
<feature type="compositionally biased region" description="Basic and acidic residues" evidence="6">
    <location>
        <begin position="620"/>
        <end position="638"/>
    </location>
</feature>
<evidence type="ECO:0000313" key="9">
    <source>
        <dbReference type="EMBL" id="KAK5067076.1"/>
    </source>
</evidence>
<evidence type="ECO:0000256" key="7">
    <source>
        <dbReference type="SAM" id="Phobius"/>
    </source>
</evidence>
<evidence type="ECO:0000259" key="8">
    <source>
        <dbReference type="PROSITE" id="PS50850"/>
    </source>
</evidence>
<dbReference type="Pfam" id="PF07690">
    <property type="entry name" value="MFS_1"/>
    <property type="match status" value="1"/>
</dbReference>
<feature type="transmembrane region" description="Helical" evidence="7">
    <location>
        <begin position="458"/>
        <end position="479"/>
    </location>
</feature>
<feature type="transmembrane region" description="Helical" evidence="7">
    <location>
        <begin position="348"/>
        <end position="370"/>
    </location>
</feature>
<evidence type="ECO:0000256" key="5">
    <source>
        <dbReference type="ARBA" id="ARBA00023136"/>
    </source>
</evidence>
<protein>
    <recommendedName>
        <fullName evidence="8">Major facilitator superfamily (MFS) profile domain-containing protein</fullName>
    </recommendedName>
</protein>
<feature type="transmembrane region" description="Helical" evidence="7">
    <location>
        <begin position="192"/>
        <end position="211"/>
    </location>
</feature>
<keyword evidence="10" id="KW-1185">Reference proteome</keyword>
<dbReference type="Proteomes" id="UP001345691">
    <property type="component" value="Unassembled WGS sequence"/>
</dbReference>
<dbReference type="PANTHER" id="PTHR23501">
    <property type="entry name" value="MAJOR FACILITATOR SUPERFAMILY"/>
    <property type="match status" value="1"/>
</dbReference>
<dbReference type="Gene3D" id="1.20.1720.10">
    <property type="entry name" value="Multidrug resistance protein D"/>
    <property type="match status" value="1"/>
</dbReference>
<organism evidence="9 10">
    <name type="scientific">Exophiala sideris</name>
    <dbReference type="NCBI Taxonomy" id="1016849"/>
    <lineage>
        <taxon>Eukaryota</taxon>
        <taxon>Fungi</taxon>
        <taxon>Dikarya</taxon>
        <taxon>Ascomycota</taxon>
        <taxon>Pezizomycotina</taxon>
        <taxon>Eurotiomycetes</taxon>
        <taxon>Chaetothyriomycetidae</taxon>
        <taxon>Chaetothyriales</taxon>
        <taxon>Herpotrichiellaceae</taxon>
        <taxon>Exophiala</taxon>
    </lineage>
</organism>
<keyword evidence="5 7" id="KW-0472">Membrane</keyword>
<feature type="transmembrane region" description="Helical" evidence="7">
    <location>
        <begin position="424"/>
        <end position="446"/>
    </location>
</feature>
<feature type="transmembrane region" description="Helical" evidence="7">
    <location>
        <begin position="279"/>
        <end position="300"/>
    </location>
</feature>
<gene>
    <name evidence="9" type="ORF">LTR69_002425</name>
</gene>
<comment type="caution">
    <text evidence="9">The sequence shown here is derived from an EMBL/GenBank/DDBJ whole genome shotgun (WGS) entry which is preliminary data.</text>
</comment>
<dbReference type="InterPro" id="IPR036259">
    <property type="entry name" value="MFS_trans_sf"/>
</dbReference>
<sequence>MGWPLHGSTGLNDGHAPPIASTQKAVGSLVASDGLMETEQSEQRQDGLKVQMAAAITDNSKTKADFHNKIFNLIMEPKQEQQPTSGAELAPVAETGQQYDDHASTPLSREITKDAPTQSPLKLTILFGAVFFSVFLVAMTGSIIATAIPQITTHFKSLEDIGWYGSASLVATCCLQPFVGKIYTHFPTKHTFIIFMFIFTVGSVICGAASSSKMLIGGRAVQGAGAAGLLNGAFTVIAAVAPPDKKPMFTGVGMALSTVGQVIGPTIGGALTERVSWRWCFYINLPFSGLVLLILCTLSIPEQTEKKPVRSTWPTTVKEELDLLGFALFAPACVMFLLAIIWGGNKFAWNSSTIIGLFCGAGATAIVFVLWEIRRGEKAMIPGSIIRKQLVIFGCITNLLGMASNLTLAYYLPLWFQVVKGESPLMSGVMVLPTAIAQSIGAVLAGKSVQVWRYCAPWAMLGSMLSSIGSGLMTTFVSSTGAGAWIGYQILVGLGRASVMQIPIIAIQGFLPPKEQAMATSQVFFFQYLGGTVFLAVAETIFTSGLRSGLHDDAPGINADLIIAAGATAVRSLVSKADLPGVLQAYNHAIVCTFYLAVAGTSVAFFACIGLGWKKLPQKEAAKKKTEKDVESLKRTESHSMSAA</sequence>
<comment type="subcellular location">
    <subcellularLocation>
        <location evidence="1">Membrane</location>
        <topology evidence="1">Multi-pass membrane protein</topology>
    </subcellularLocation>
</comment>
<feature type="transmembrane region" description="Helical" evidence="7">
    <location>
        <begin position="161"/>
        <end position="180"/>
    </location>
</feature>
<dbReference type="CDD" id="cd17502">
    <property type="entry name" value="MFS_Azr1_MDR_like"/>
    <property type="match status" value="1"/>
</dbReference>
<comment type="similarity">
    <text evidence="2">Belongs to the major facilitator superfamily. TCR/Tet family.</text>
</comment>
<keyword evidence="4 7" id="KW-1133">Transmembrane helix</keyword>
<feature type="region of interest" description="Disordered" evidence="6">
    <location>
        <begin position="1"/>
        <end position="20"/>
    </location>
</feature>
<evidence type="ECO:0000256" key="1">
    <source>
        <dbReference type="ARBA" id="ARBA00004141"/>
    </source>
</evidence>
<feature type="transmembrane region" description="Helical" evidence="7">
    <location>
        <begin position="223"/>
        <end position="241"/>
    </location>
</feature>
<dbReference type="EMBL" id="JAVRRF010000003">
    <property type="protein sequence ID" value="KAK5067076.1"/>
    <property type="molecule type" value="Genomic_DNA"/>
</dbReference>
<evidence type="ECO:0000256" key="6">
    <source>
        <dbReference type="SAM" id="MobiDB-lite"/>
    </source>
</evidence>
<reference evidence="9 10" key="1">
    <citation type="submission" date="2023-08" db="EMBL/GenBank/DDBJ databases">
        <title>Black Yeasts Isolated from many extreme environments.</title>
        <authorList>
            <person name="Coleine C."/>
            <person name="Stajich J.E."/>
            <person name="Selbmann L."/>
        </authorList>
    </citation>
    <scope>NUCLEOTIDE SEQUENCE [LARGE SCALE GENOMIC DNA]</scope>
    <source>
        <strain evidence="9 10">CCFEE 6328</strain>
    </source>
</reference>